<evidence type="ECO:0000256" key="6">
    <source>
        <dbReference type="SAM" id="Phobius"/>
    </source>
</evidence>
<evidence type="ECO:0000256" key="5">
    <source>
        <dbReference type="ARBA" id="ARBA00023136"/>
    </source>
</evidence>
<evidence type="ECO:0008006" key="9">
    <source>
        <dbReference type="Google" id="ProtNLM"/>
    </source>
</evidence>
<sequence length="110" mass="12341">MAGHHNPEFDNHSGTDVTPPQTAIIWRTFWILAGITALEFLIAFTMPANTLRIAIFCGMTIVKAFYIVGEFMHLKHEVKSLIWSILLPCIFVVWLLVALLVEGGSIFGLR</sequence>
<evidence type="ECO:0000256" key="3">
    <source>
        <dbReference type="ARBA" id="ARBA00022692"/>
    </source>
</evidence>
<dbReference type="InterPro" id="IPR005171">
    <property type="entry name" value="Cyt_c_oxidase_su4_prok"/>
</dbReference>
<comment type="caution">
    <text evidence="7">The sequence shown here is derived from an EMBL/GenBank/DDBJ whole genome shotgun (WGS) entry which is preliminary data.</text>
</comment>
<organism evidence="7 8">
    <name type="scientific">Nibrella saemangeumensis</name>
    <dbReference type="NCBI Taxonomy" id="1084526"/>
    <lineage>
        <taxon>Bacteria</taxon>
        <taxon>Pseudomonadati</taxon>
        <taxon>Bacteroidota</taxon>
        <taxon>Cytophagia</taxon>
        <taxon>Cytophagales</taxon>
        <taxon>Spirosomataceae</taxon>
        <taxon>Nibrella</taxon>
    </lineage>
</organism>
<reference evidence="8" key="1">
    <citation type="journal article" date="2019" name="Int. J. Syst. Evol. Microbiol.">
        <title>The Global Catalogue of Microorganisms (GCM) 10K type strain sequencing project: providing services to taxonomists for standard genome sequencing and annotation.</title>
        <authorList>
            <consortium name="The Broad Institute Genomics Platform"/>
            <consortium name="The Broad Institute Genome Sequencing Center for Infectious Disease"/>
            <person name="Wu L."/>
            <person name="Ma J."/>
        </authorList>
    </citation>
    <scope>NUCLEOTIDE SEQUENCE [LARGE SCALE GENOMIC DNA]</scope>
    <source>
        <strain evidence="8">JCM 17927</strain>
    </source>
</reference>
<dbReference type="Pfam" id="PF03626">
    <property type="entry name" value="COX4_pro"/>
    <property type="match status" value="1"/>
</dbReference>
<evidence type="ECO:0000256" key="1">
    <source>
        <dbReference type="ARBA" id="ARBA00004651"/>
    </source>
</evidence>
<name>A0ABP8NP61_9BACT</name>
<proteinExistence type="predicted"/>
<protein>
    <recommendedName>
        <fullName evidence="9">Cytochrome C oxidase subunit IV</fullName>
    </recommendedName>
</protein>
<keyword evidence="8" id="KW-1185">Reference proteome</keyword>
<comment type="subcellular location">
    <subcellularLocation>
        <location evidence="1">Cell membrane</location>
        <topology evidence="1">Multi-pass membrane protein</topology>
    </subcellularLocation>
</comment>
<dbReference type="Proteomes" id="UP001501175">
    <property type="component" value="Unassembled WGS sequence"/>
</dbReference>
<keyword evidence="2" id="KW-1003">Cell membrane</keyword>
<keyword evidence="3 6" id="KW-0812">Transmembrane</keyword>
<evidence type="ECO:0000256" key="4">
    <source>
        <dbReference type="ARBA" id="ARBA00022989"/>
    </source>
</evidence>
<accession>A0ABP8NP61</accession>
<evidence type="ECO:0000256" key="2">
    <source>
        <dbReference type="ARBA" id="ARBA00022475"/>
    </source>
</evidence>
<dbReference type="EMBL" id="BAABHD010000083">
    <property type="protein sequence ID" value="GAA4468556.1"/>
    <property type="molecule type" value="Genomic_DNA"/>
</dbReference>
<keyword evidence="4 6" id="KW-1133">Transmembrane helix</keyword>
<evidence type="ECO:0000313" key="8">
    <source>
        <dbReference type="Proteomes" id="UP001501175"/>
    </source>
</evidence>
<dbReference type="RefSeq" id="WP_345249043.1">
    <property type="nucleotide sequence ID" value="NZ_BAABHD010000083.1"/>
</dbReference>
<keyword evidence="5 6" id="KW-0472">Membrane</keyword>
<feature type="transmembrane region" description="Helical" evidence="6">
    <location>
        <begin position="81"/>
        <end position="101"/>
    </location>
</feature>
<evidence type="ECO:0000313" key="7">
    <source>
        <dbReference type="EMBL" id="GAA4468556.1"/>
    </source>
</evidence>
<feature type="transmembrane region" description="Helical" evidence="6">
    <location>
        <begin position="24"/>
        <end position="44"/>
    </location>
</feature>
<feature type="transmembrane region" description="Helical" evidence="6">
    <location>
        <begin position="51"/>
        <end position="69"/>
    </location>
</feature>
<gene>
    <name evidence="7" type="ORF">GCM10023189_54090</name>
</gene>